<sequence length="357" mass="39048">MQESADTRIHYCFCQMSSDTQVQGRQTVTALPGDGVGPELFASIKEVFTASRVPVDFEEMILSEMEPEKSASLESVIESCQKNTVCLKGIISSPVNFQYGLLQTLNMKFRRGLDLFANVVSVKSLPGCQARHRDLDFVIIREMTEGEYSALEHESVPGVIECLKIVTREKSTRIARFAFDYAIRHGRKKVTAVHKANIMKLADGLFLECCTDVAALYPTIEFESMIVDNTCMQLVSNPHQFDVMVMGNLYGNIIDNLAAGLVGGAGVVPGENYGSEVAVFEPGARHAYAEQIGKDTANPTAMLLSACNLLSHLHLHEHADRISKAVKKTIADGTASVTCVNTITKVIQLNLASQSPQ</sequence>
<evidence type="ECO:0000256" key="6">
    <source>
        <dbReference type="RuleBase" id="RU361266"/>
    </source>
</evidence>
<dbReference type="SUPFAM" id="SSF53659">
    <property type="entry name" value="Isocitrate/Isopropylmalate dehydrogenase-like"/>
    <property type="match status" value="1"/>
</dbReference>
<keyword evidence="3 6" id="KW-0816">Tricarboxylic acid cycle</keyword>
<evidence type="ECO:0000256" key="1">
    <source>
        <dbReference type="ARBA" id="ARBA00004173"/>
    </source>
</evidence>
<dbReference type="InterPro" id="IPR024084">
    <property type="entry name" value="IsoPropMal-DH-like_dom"/>
</dbReference>
<dbReference type="GO" id="GO:0000287">
    <property type="term" value="F:magnesium ion binding"/>
    <property type="evidence" value="ECO:0007669"/>
    <property type="project" value="UniProtKB-UniRule"/>
</dbReference>
<protein>
    <recommendedName>
        <fullName evidence="6">Isocitrate dehydrogenase [NAD] subunit, mitochondrial</fullName>
    </recommendedName>
</protein>
<keyword evidence="4 6" id="KW-0809">Transit peptide</keyword>
<dbReference type="AlphaFoldDB" id="A0AAD9NK67"/>
<dbReference type="PROSITE" id="PS00470">
    <property type="entry name" value="IDH_IMDH"/>
    <property type="match status" value="1"/>
</dbReference>
<dbReference type="GO" id="GO:0006099">
    <property type="term" value="P:tricarboxylic acid cycle"/>
    <property type="evidence" value="ECO:0007669"/>
    <property type="project" value="UniProtKB-UniRule"/>
</dbReference>
<dbReference type="SMART" id="SM01329">
    <property type="entry name" value="Iso_dh"/>
    <property type="match status" value="1"/>
</dbReference>
<dbReference type="GO" id="GO:0016616">
    <property type="term" value="F:oxidoreductase activity, acting on the CH-OH group of donors, NAD or NADP as acceptor"/>
    <property type="evidence" value="ECO:0007669"/>
    <property type="project" value="InterPro"/>
</dbReference>
<dbReference type="Proteomes" id="UP001209878">
    <property type="component" value="Unassembled WGS sequence"/>
</dbReference>
<feature type="domain" description="Isopropylmalate dehydrogenase-like" evidence="7">
    <location>
        <begin position="27"/>
        <end position="346"/>
    </location>
</feature>
<proteinExistence type="inferred from homology"/>
<comment type="similarity">
    <text evidence="2 6">Belongs to the isocitrate and isopropylmalate dehydrogenases family.</text>
</comment>
<comment type="caution">
    <text evidence="8">The sequence shown here is derived from an EMBL/GenBank/DDBJ whole genome shotgun (WGS) entry which is preliminary data.</text>
</comment>
<dbReference type="NCBIfam" id="TIGR00175">
    <property type="entry name" value="mito_nad_idh"/>
    <property type="match status" value="1"/>
</dbReference>
<evidence type="ECO:0000313" key="8">
    <source>
        <dbReference type="EMBL" id="KAK2171578.1"/>
    </source>
</evidence>
<dbReference type="PANTHER" id="PTHR11835:SF42">
    <property type="entry name" value="ISOCITRATE DEHYDROGENASE [NAD] SUBUNIT BETA, MITOCHONDRIAL"/>
    <property type="match status" value="1"/>
</dbReference>
<accession>A0AAD9NK67</accession>
<dbReference type="GO" id="GO:0006102">
    <property type="term" value="P:isocitrate metabolic process"/>
    <property type="evidence" value="ECO:0007669"/>
    <property type="project" value="TreeGrafter"/>
</dbReference>
<gene>
    <name evidence="8" type="ORF">NP493_1041g01080</name>
</gene>
<organism evidence="8 9">
    <name type="scientific">Ridgeia piscesae</name>
    <name type="common">Tubeworm</name>
    <dbReference type="NCBI Taxonomy" id="27915"/>
    <lineage>
        <taxon>Eukaryota</taxon>
        <taxon>Metazoa</taxon>
        <taxon>Spiralia</taxon>
        <taxon>Lophotrochozoa</taxon>
        <taxon>Annelida</taxon>
        <taxon>Polychaeta</taxon>
        <taxon>Sedentaria</taxon>
        <taxon>Canalipalpata</taxon>
        <taxon>Sabellida</taxon>
        <taxon>Siboglinidae</taxon>
        <taxon>Ridgeia</taxon>
    </lineage>
</organism>
<reference evidence="8" key="1">
    <citation type="journal article" date="2023" name="Mol. Biol. Evol.">
        <title>Third-Generation Sequencing Reveals the Adaptive Role of the Epigenome in Three Deep-Sea Polychaetes.</title>
        <authorList>
            <person name="Perez M."/>
            <person name="Aroh O."/>
            <person name="Sun Y."/>
            <person name="Lan Y."/>
            <person name="Juniper S.K."/>
            <person name="Young C.R."/>
            <person name="Angers B."/>
            <person name="Qian P.Y."/>
        </authorList>
    </citation>
    <scope>NUCLEOTIDE SEQUENCE</scope>
    <source>
        <strain evidence="8">R07B-5</strain>
    </source>
</reference>
<evidence type="ECO:0000259" key="7">
    <source>
        <dbReference type="SMART" id="SM01329"/>
    </source>
</evidence>
<evidence type="ECO:0000256" key="3">
    <source>
        <dbReference type="ARBA" id="ARBA00022532"/>
    </source>
</evidence>
<evidence type="ECO:0000313" key="9">
    <source>
        <dbReference type="Proteomes" id="UP001209878"/>
    </source>
</evidence>
<dbReference type="InterPro" id="IPR004434">
    <property type="entry name" value="Isocitrate_DH_NAD"/>
</dbReference>
<dbReference type="InterPro" id="IPR019818">
    <property type="entry name" value="IsoCit/isopropylmalate_DH_CS"/>
</dbReference>
<name>A0AAD9NK67_RIDPI</name>
<keyword evidence="9" id="KW-1185">Reference proteome</keyword>
<keyword evidence="5 6" id="KW-0496">Mitochondrion</keyword>
<dbReference type="EMBL" id="JAODUO010001051">
    <property type="protein sequence ID" value="KAK2171578.1"/>
    <property type="molecule type" value="Genomic_DNA"/>
</dbReference>
<dbReference type="Gene3D" id="3.40.718.10">
    <property type="entry name" value="Isopropylmalate Dehydrogenase"/>
    <property type="match status" value="1"/>
</dbReference>
<evidence type="ECO:0000256" key="2">
    <source>
        <dbReference type="ARBA" id="ARBA00007769"/>
    </source>
</evidence>
<evidence type="ECO:0000256" key="5">
    <source>
        <dbReference type="ARBA" id="ARBA00023128"/>
    </source>
</evidence>
<evidence type="ECO:0000256" key="4">
    <source>
        <dbReference type="ARBA" id="ARBA00022946"/>
    </source>
</evidence>
<dbReference type="PANTHER" id="PTHR11835">
    <property type="entry name" value="DECARBOXYLATING DEHYDROGENASES-ISOCITRATE, ISOPROPYLMALATE, TARTRATE"/>
    <property type="match status" value="1"/>
</dbReference>
<dbReference type="GO" id="GO:0051287">
    <property type="term" value="F:NAD binding"/>
    <property type="evidence" value="ECO:0007669"/>
    <property type="project" value="UniProtKB-UniRule"/>
</dbReference>
<comment type="subcellular location">
    <subcellularLocation>
        <location evidence="1 6">Mitochondrion</location>
    </subcellularLocation>
</comment>
<dbReference type="GO" id="GO:0005739">
    <property type="term" value="C:mitochondrion"/>
    <property type="evidence" value="ECO:0007669"/>
    <property type="project" value="UniProtKB-SubCell"/>
</dbReference>
<dbReference type="FunFam" id="3.40.718.10:FF:000001">
    <property type="entry name" value="Isocitrate dehydrogenase [NAD] subunit, mitochondrial"/>
    <property type="match status" value="1"/>
</dbReference>
<dbReference type="Pfam" id="PF00180">
    <property type="entry name" value="Iso_dh"/>
    <property type="match status" value="1"/>
</dbReference>